<sequence>MFASKLVRVAAISAVLASAAALMPAQAQTIEMVMSPPAVETNRYWNTPGDFALGPSMQGLVGHDPVTGAYDNSGLAESWSHNDDFTEWTFKLKPEAEFHFGWGPVTAADVVHSLALHTGPDTTLNGISQLEGAVAEAIDEHTVKFTLPAPQVDFLFVHGGRGSLVIYSKAQFDKEGLEGYDAKPAGTANLQYVERNIGQGLTFEKVEGHWSGQDAQFDRLELKFVAEPATTLAQLLSKEADIVILPRELQGDALDAGFEAIPSTNASNQTTMLFNGTFLLPGYDGLDKTLPWLDIRIREAINRSIDRQAVIDVLYDGRAEILPVFGMDPRHEGYVPELAERFEAAYGYDLEKARALMAEAGYPENFSNPVIPILSSTLAGNPEFPAMAELMQVFLDEAGFQTEIVEMDWASLGGLRSAREAKMFHPMRNLPVKPSAVGIRNYYSATGGPRNNYEDEVIEGLMEKYMVSIDLEERNELAGGIFTRVFEQYAVAPLASISAEVIVNPETVREWTFPGTTSVGVSHFGSIVPAN</sequence>
<dbReference type="RefSeq" id="WP_238840715.1">
    <property type="nucleotide sequence ID" value="NZ_BLIV01000002.1"/>
</dbReference>
<reference evidence="6 7" key="1">
    <citation type="submission" date="2019-12" db="EMBL/GenBank/DDBJ databases">
        <title>Roseobacter cerasinus sp. nov., isolated from seawater around aquaculture.</title>
        <authorList>
            <person name="Muramatsu S."/>
            <person name="Takabe Y."/>
            <person name="Mori K."/>
            <person name="Takaichi S."/>
            <person name="Hanada S."/>
        </authorList>
    </citation>
    <scope>NUCLEOTIDE SEQUENCE [LARGE SCALE GENOMIC DNA]</scope>
    <source>
        <strain evidence="6 7">AI77</strain>
    </source>
</reference>
<comment type="similarity">
    <text evidence="2">Belongs to the bacterial solute-binding protein 5 family.</text>
</comment>
<dbReference type="GO" id="GO:0015833">
    <property type="term" value="P:peptide transport"/>
    <property type="evidence" value="ECO:0007669"/>
    <property type="project" value="TreeGrafter"/>
</dbReference>
<dbReference type="InterPro" id="IPR000914">
    <property type="entry name" value="SBP_5_dom"/>
</dbReference>
<organism evidence="6 7">
    <name type="scientific">Roseobacter cerasinus</name>
    <dbReference type="NCBI Taxonomy" id="2602289"/>
    <lineage>
        <taxon>Bacteria</taxon>
        <taxon>Pseudomonadati</taxon>
        <taxon>Pseudomonadota</taxon>
        <taxon>Alphaproteobacteria</taxon>
        <taxon>Rhodobacterales</taxon>
        <taxon>Roseobacteraceae</taxon>
        <taxon>Roseobacter</taxon>
    </lineage>
</organism>
<dbReference type="EMBL" id="BLIV01000002">
    <property type="protein sequence ID" value="GFE49703.1"/>
    <property type="molecule type" value="Genomic_DNA"/>
</dbReference>
<gene>
    <name evidence="6" type="ORF">So717_14560</name>
</gene>
<protein>
    <submittedName>
        <fullName evidence="6">Peptide ABC transporter</fullName>
    </submittedName>
</protein>
<feature type="chain" id="PRO_5024891169" evidence="4">
    <location>
        <begin position="28"/>
        <end position="531"/>
    </location>
</feature>
<dbReference type="Gene3D" id="3.40.190.10">
    <property type="entry name" value="Periplasmic binding protein-like II"/>
    <property type="match status" value="1"/>
</dbReference>
<dbReference type="Proteomes" id="UP000436522">
    <property type="component" value="Unassembled WGS sequence"/>
</dbReference>
<evidence type="ECO:0000256" key="2">
    <source>
        <dbReference type="ARBA" id="ARBA00005695"/>
    </source>
</evidence>
<keyword evidence="3 4" id="KW-0732">Signal</keyword>
<dbReference type="AlphaFoldDB" id="A0A640VN76"/>
<evidence type="ECO:0000313" key="6">
    <source>
        <dbReference type="EMBL" id="GFE49703.1"/>
    </source>
</evidence>
<feature type="domain" description="Solute-binding protein family 5" evidence="5">
    <location>
        <begin position="74"/>
        <end position="419"/>
    </location>
</feature>
<dbReference type="Gene3D" id="3.10.105.10">
    <property type="entry name" value="Dipeptide-binding Protein, Domain 3"/>
    <property type="match status" value="1"/>
</dbReference>
<keyword evidence="7" id="KW-1185">Reference proteome</keyword>
<comment type="subcellular location">
    <subcellularLocation>
        <location evidence="1">Periplasm</location>
    </subcellularLocation>
</comment>
<dbReference type="GO" id="GO:0043190">
    <property type="term" value="C:ATP-binding cassette (ABC) transporter complex"/>
    <property type="evidence" value="ECO:0007669"/>
    <property type="project" value="InterPro"/>
</dbReference>
<feature type="signal peptide" evidence="4">
    <location>
        <begin position="1"/>
        <end position="27"/>
    </location>
</feature>
<evidence type="ECO:0000256" key="3">
    <source>
        <dbReference type="ARBA" id="ARBA00022729"/>
    </source>
</evidence>
<evidence type="ECO:0000256" key="1">
    <source>
        <dbReference type="ARBA" id="ARBA00004418"/>
    </source>
</evidence>
<accession>A0A640VN76</accession>
<dbReference type="InterPro" id="IPR039424">
    <property type="entry name" value="SBP_5"/>
</dbReference>
<dbReference type="PIRSF" id="PIRSF002741">
    <property type="entry name" value="MppA"/>
    <property type="match status" value="1"/>
</dbReference>
<evidence type="ECO:0000313" key="7">
    <source>
        <dbReference type="Proteomes" id="UP000436522"/>
    </source>
</evidence>
<dbReference type="GO" id="GO:0030288">
    <property type="term" value="C:outer membrane-bounded periplasmic space"/>
    <property type="evidence" value="ECO:0007669"/>
    <property type="project" value="UniProtKB-ARBA"/>
</dbReference>
<dbReference type="Pfam" id="PF00496">
    <property type="entry name" value="SBP_bac_5"/>
    <property type="match status" value="1"/>
</dbReference>
<comment type="caution">
    <text evidence="6">The sequence shown here is derived from an EMBL/GenBank/DDBJ whole genome shotgun (WGS) entry which is preliminary data.</text>
</comment>
<dbReference type="PANTHER" id="PTHR30290">
    <property type="entry name" value="PERIPLASMIC BINDING COMPONENT OF ABC TRANSPORTER"/>
    <property type="match status" value="1"/>
</dbReference>
<dbReference type="PANTHER" id="PTHR30290:SF38">
    <property type="entry name" value="D,D-DIPEPTIDE-BINDING PERIPLASMIC PROTEIN DDPA-RELATED"/>
    <property type="match status" value="1"/>
</dbReference>
<dbReference type="InterPro" id="IPR030678">
    <property type="entry name" value="Peptide/Ni-bd"/>
</dbReference>
<proteinExistence type="inferred from homology"/>
<evidence type="ECO:0000259" key="5">
    <source>
        <dbReference type="Pfam" id="PF00496"/>
    </source>
</evidence>
<dbReference type="SUPFAM" id="SSF53850">
    <property type="entry name" value="Periplasmic binding protein-like II"/>
    <property type="match status" value="1"/>
</dbReference>
<dbReference type="CDD" id="cd00995">
    <property type="entry name" value="PBP2_NikA_DppA_OppA_like"/>
    <property type="match status" value="1"/>
</dbReference>
<dbReference type="GO" id="GO:1904680">
    <property type="term" value="F:peptide transmembrane transporter activity"/>
    <property type="evidence" value="ECO:0007669"/>
    <property type="project" value="TreeGrafter"/>
</dbReference>
<evidence type="ECO:0000256" key="4">
    <source>
        <dbReference type="SAM" id="SignalP"/>
    </source>
</evidence>
<name>A0A640VN76_9RHOB</name>